<dbReference type="RefSeq" id="WP_157983045.1">
    <property type="nucleotide sequence ID" value="NZ_AP019309.1"/>
</dbReference>
<dbReference type="OrthoDB" id="2513075at2"/>
<feature type="domain" description="Fibronectin type-III" evidence="2">
    <location>
        <begin position="32"/>
        <end position="122"/>
    </location>
</feature>
<keyword evidence="1" id="KW-0732">Signal</keyword>
<dbReference type="InterPro" id="IPR013783">
    <property type="entry name" value="Ig-like_fold"/>
</dbReference>
<dbReference type="AlphaFoldDB" id="A0A3G9JA16"/>
<evidence type="ECO:0000259" key="2">
    <source>
        <dbReference type="PROSITE" id="PS50853"/>
    </source>
</evidence>
<dbReference type="SUPFAM" id="SSF52266">
    <property type="entry name" value="SGNH hydrolase"/>
    <property type="match status" value="1"/>
</dbReference>
<evidence type="ECO:0000313" key="3">
    <source>
        <dbReference type="EMBL" id="BBH27416.1"/>
    </source>
</evidence>
<feature type="signal peptide" evidence="1">
    <location>
        <begin position="1"/>
        <end position="27"/>
    </location>
</feature>
<reference evidence="3 4" key="1">
    <citation type="submission" date="2018-11" db="EMBL/GenBank/DDBJ databases">
        <title>Novel Erysipelotrichaceae bacterium isolated from small intestine of a swine.</title>
        <authorList>
            <person name="Kim J.S."/>
            <person name="Choe H."/>
            <person name="Lee Y.R."/>
            <person name="Kim K.M."/>
            <person name="Park D.S."/>
        </authorList>
    </citation>
    <scope>NUCLEOTIDE SEQUENCE [LARGE SCALE GENOMIC DNA]</scope>
    <source>
        <strain evidence="3 4">SG0102</strain>
    </source>
</reference>
<dbReference type="Pfam" id="PF00041">
    <property type="entry name" value="fn3"/>
    <property type="match status" value="1"/>
</dbReference>
<dbReference type="KEGG" id="ebm:SG0102_23500"/>
<dbReference type="SUPFAM" id="SSF49265">
    <property type="entry name" value="Fibronectin type III"/>
    <property type="match status" value="1"/>
</dbReference>
<sequence length="313" mass="35693">MMNLKLGKWILVSTMALSLGNMHHVQAAEMPAVQDVKLIRFSGQTIKVSWKAVKSAKYYHVYYQTGKGDYKLGRTTEKTYGLITKLKKNTNYKVYVTAGKTQKASKEDSQPSAVKSMKTKAYKRTIAFAGDSIVGCLHLQPTMITKMHSTANVKMVGITSINSRTFRTQRKGKGMTGIERVKSYHPYRVYFLLGLNEVCYRPFKDILADRKNLTNQLRKQNPNVDVVWCATPPVTKAEMKRAPHMRLTPALNKEMEKFAKKNHCEYLDYTAFLKDKKGFLKGKYATPDGFHWQKNACEQFGTLVGKYDKTLDD</sequence>
<dbReference type="Gene3D" id="2.60.40.10">
    <property type="entry name" value="Immunoglobulins"/>
    <property type="match status" value="1"/>
</dbReference>
<keyword evidence="4" id="KW-1185">Reference proteome</keyword>
<dbReference type="InterPro" id="IPR036116">
    <property type="entry name" value="FN3_sf"/>
</dbReference>
<dbReference type="InterPro" id="IPR013830">
    <property type="entry name" value="SGNH_hydro"/>
</dbReference>
<dbReference type="EMBL" id="AP019309">
    <property type="protein sequence ID" value="BBH27416.1"/>
    <property type="molecule type" value="Genomic_DNA"/>
</dbReference>
<dbReference type="InterPro" id="IPR003961">
    <property type="entry name" value="FN3_dom"/>
</dbReference>
<name>A0A3G9JA16_9FIRM</name>
<dbReference type="PROSITE" id="PS50853">
    <property type="entry name" value="FN3"/>
    <property type="match status" value="1"/>
</dbReference>
<protein>
    <recommendedName>
        <fullName evidence="2">Fibronectin type-III domain-containing protein</fullName>
    </recommendedName>
</protein>
<dbReference type="Pfam" id="PF13472">
    <property type="entry name" value="Lipase_GDSL_2"/>
    <property type="match status" value="1"/>
</dbReference>
<dbReference type="Proteomes" id="UP000268059">
    <property type="component" value="Chromosome"/>
</dbReference>
<evidence type="ECO:0000313" key="4">
    <source>
        <dbReference type="Proteomes" id="UP000268059"/>
    </source>
</evidence>
<accession>A0A3G9JA16</accession>
<proteinExistence type="predicted"/>
<organism evidence="3 4">
    <name type="scientific">Intestinibaculum porci</name>
    <dbReference type="NCBI Taxonomy" id="2487118"/>
    <lineage>
        <taxon>Bacteria</taxon>
        <taxon>Bacillati</taxon>
        <taxon>Bacillota</taxon>
        <taxon>Erysipelotrichia</taxon>
        <taxon>Erysipelotrichales</taxon>
        <taxon>Erysipelotrichaceae</taxon>
        <taxon>Intestinibaculum</taxon>
    </lineage>
</organism>
<evidence type="ECO:0000256" key="1">
    <source>
        <dbReference type="SAM" id="SignalP"/>
    </source>
</evidence>
<feature type="chain" id="PRO_5018145001" description="Fibronectin type-III domain-containing protein" evidence="1">
    <location>
        <begin position="28"/>
        <end position="313"/>
    </location>
</feature>
<gene>
    <name evidence="3" type="ORF">SG0102_23500</name>
</gene>
<dbReference type="InterPro" id="IPR036514">
    <property type="entry name" value="SGNH_hydro_sf"/>
</dbReference>
<dbReference type="InParanoid" id="A0A3G9JA16"/>
<dbReference type="Gene3D" id="3.40.50.1110">
    <property type="entry name" value="SGNH hydrolase"/>
    <property type="match status" value="1"/>
</dbReference>
<dbReference type="CDD" id="cd00063">
    <property type="entry name" value="FN3"/>
    <property type="match status" value="1"/>
</dbReference>